<dbReference type="PANTHER" id="PTHR22907">
    <property type="entry name" value="GH04558P"/>
    <property type="match status" value="1"/>
</dbReference>
<evidence type="ECO:0000256" key="4">
    <source>
        <dbReference type="SAM" id="Coils"/>
    </source>
</evidence>
<keyword evidence="3" id="KW-0732">Signal</keyword>
<evidence type="ECO:0000313" key="7">
    <source>
        <dbReference type="WBParaSite" id="TCONS_00010812.p1"/>
    </source>
</evidence>
<proteinExistence type="inferred from homology"/>
<dbReference type="GO" id="GO:0051082">
    <property type="term" value="F:unfolded protein binding"/>
    <property type="evidence" value="ECO:0007669"/>
    <property type="project" value="InterPro"/>
</dbReference>
<evidence type="ECO:0000259" key="5">
    <source>
        <dbReference type="Pfam" id="PF00100"/>
    </source>
</evidence>
<name>A0AAF5DFM3_STRER</name>
<evidence type="ECO:0000256" key="2">
    <source>
        <dbReference type="ARBA" id="ARBA00011695"/>
    </source>
</evidence>
<protein>
    <submittedName>
        <fullName evidence="7">Prefoldin subunit 1</fullName>
    </submittedName>
</protein>
<dbReference type="Pfam" id="PF00100">
    <property type="entry name" value="Zona_pellucida"/>
    <property type="match status" value="1"/>
</dbReference>
<keyword evidence="6" id="KW-1185">Reference proteome</keyword>
<dbReference type="GO" id="GO:0016272">
    <property type="term" value="C:prefoldin complex"/>
    <property type="evidence" value="ECO:0007669"/>
    <property type="project" value="InterPro"/>
</dbReference>
<dbReference type="InterPro" id="IPR055355">
    <property type="entry name" value="ZP-C"/>
</dbReference>
<comment type="similarity">
    <text evidence="1">Belongs to the prefoldin subunit beta family.</text>
</comment>
<dbReference type="AlphaFoldDB" id="A0AAF5DFM3"/>
<keyword evidence="4" id="KW-0175">Coiled coil</keyword>
<feature type="domain" description="ZP-C" evidence="5">
    <location>
        <begin position="465"/>
        <end position="528"/>
    </location>
</feature>
<organism evidence="6 7">
    <name type="scientific">Strongyloides stercoralis</name>
    <name type="common">Threadworm</name>
    <dbReference type="NCBI Taxonomy" id="6248"/>
    <lineage>
        <taxon>Eukaryota</taxon>
        <taxon>Metazoa</taxon>
        <taxon>Ecdysozoa</taxon>
        <taxon>Nematoda</taxon>
        <taxon>Chromadorea</taxon>
        <taxon>Rhabditida</taxon>
        <taxon>Tylenchina</taxon>
        <taxon>Panagrolaimomorpha</taxon>
        <taxon>Strongyloidoidea</taxon>
        <taxon>Strongyloididae</taxon>
        <taxon>Strongyloides</taxon>
    </lineage>
</organism>
<evidence type="ECO:0000256" key="3">
    <source>
        <dbReference type="ARBA" id="ARBA00022729"/>
    </source>
</evidence>
<accession>A0AAF5DFM3</accession>
<sequence length="545" mass="64418">MSSDFDHQLRQAFQDLHLKLSENSSQIRTTDQLLAQAKHEFRYDSLVKAQIMDSGRDKPIYRSIGSAYQLDDYDKCIERLTNSISSNEERISALETKKKYLEKIVEDAEKNEVFHIYIIVKVLLSNILFKFSNCYQKNFPKIFSGLLKNEKFYPDTIFNKTRNTFRVENDVNKEVEIFKNLNKKKTNLQYKIDKKFLHSHPSKVNFETTNKRNNYNISNYKDKEDIIYIVYDKFSKKNFFDNIIYTNSTIRLTNMNNMNSNINTYEINSNKNKIKNFKKSSLALIKNEKNLSLNNKIISSKNPISVNSYFNEQIYLTTLKFDSSEIIMSPKYIYFPLIFENRLKRPPKSICLENGMIFSFETIKPFNGKVLIINRKNNINCYFKFNNELHPKITSMNKTNNIKKVKTYKIFNRNLTPVKYKFIKSYISNEINKATIDGKLQFFWNLKYSGDVYNVLVINCNLLSKEQNYTIIDKNGCSVDSKILLHPQYDIRKKIISFKFLSFKIPNIKKIKIQCIFKVCTTFKDYTRFPNCDKIGLPPICPFIY</sequence>
<evidence type="ECO:0000256" key="1">
    <source>
        <dbReference type="ARBA" id="ARBA00008045"/>
    </source>
</evidence>
<dbReference type="Pfam" id="PF01920">
    <property type="entry name" value="Prefoldin_2"/>
    <property type="match status" value="1"/>
</dbReference>
<feature type="coiled-coil region" evidence="4">
    <location>
        <begin position="77"/>
        <end position="111"/>
    </location>
</feature>
<reference evidence="7" key="1">
    <citation type="submission" date="2024-02" db="UniProtKB">
        <authorList>
            <consortium name="WormBaseParasite"/>
        </authorList>
    </citation>
    <scope>IDENTIFICATION</scope>
</reference>
<dbReference type="Proteomes" id="UP000035681">
    <property type="component" value="Unplaced"/>
</dbReference>
<dbReference type="Gene3D" id="1.10.287.370">
    <property type="match status" value="1"/>
</dbReference>
<dbReference type="GO" id="GO:0006457">
    <property type="term" value="P:protein folding"/>
    <property type="evidence" value="ECO:0007669"/>
    <property type="project" value="InterPro"/>
</dbReference>
<comment type="subunit">
    <text evidence="2">Heterohexamer of two PFD-alpha type and four PFD-beta type subunits.</text>
</comment>
<dbReference type="SUPFAM" id="SSF46579">
    <property type="entry name" value="Prefoldin"/>
    <property type="match status" value="1"/>
</dbReference>
<dbReference type="PANTHER" id="PTHR22907:SF46">
    <property type="entry name" value="ZP DOMAIN-CONTAINING PROTEIN"/>
    <property type="match status" value="1"/>
</dbReference>
<dbReference type="WBParaSite" id="TCONS_00010812.p1">
    <property type="protein sequence ID" value="TCONS_00010812.p1"/>
    <property type="gene ID" value="XLOC_004479"/>
</dbReference>
<dbReference type="InterPro" id="IPR051962">
    <property type="entry name" value="Cuticlin"/>
</dbReference>
<evidence type="ECO:0000313" key="6">
    <source>
        <dbReference type="Proteomes" id="UP000035681"/>
    </source>
</evidence>
<dbReference type="InterPro" id="IPR002777">
    <property type="entry name" value="PFD_beta-like"/>
</dbReference>
<dbReference type="InterPro" id="IPR009053">
    <property type="entry name" value="Prefoldin"/>
</dbReference>